<evidence type="ECO:0000256" key="1">
    <source>
        <dbReference type="ARBA" id="ARBA00007626"/>
    </source>
</evidence>
<dbReference type="InterPro" id="IPR011990">
    <property type="entry name" value="TPR-like_helical_dom_sf"/>
</dbReference>
<organism evidence="4 5">
    <name type="scientific">Nepenthes gracilis</name>
    <name type="common">Slender pitcher plant</name>
    <dbReference type="NCBI Taxonomy" id="150966"/>
    <lineage>
        <taxon>Eukaryota</taxon>
        <taxon>Viridiplantae</taxon>
        <taxon>Streptophyta</taxon>
        <taxon>Embryophyta</taxon>
        <taxon>Tracheophyta</taxon>
        <taxon>Spermatophyta</taxon>
        <taxon>Magnoliopsida</taxon>
        <taxon>eudicotyledons</taxon>
        <taxon>Gunneridae</taxon>
        <taxon>Pentapetalae</taxon>
        <taxon>Caryophyllales</taxon>
        <taxon>Nepenthaceae</taxon>
        <taxon>Nepenthes</taxon>
    </lineage>
</organism>
<evidence type="ECO:0000313" key="5">
    <source>
        <dbReference type="Proteomes" id="UP001279734"/>
    </source>
</evidence>
<name>A0AAD3SU05_NEPGR</name>
<dbReference type="Pfam" id="PF13812">
    <property type="entry name" value="PPR_3"/>
    <property type="match status" value="1"/>
</dbReference>
<evidence type="ECO:0000256" key="3">
    <source>
        <dbReference type="PROSITE-ProRule" id="PRU00708"/>
    </source>
</evidence>
<feature type="repeat" description="PPR" evidence="3">
    <location>
        <begin position="145"/>
        <end position="179"/>
    </location>
</feature>
<comment type="similarity">
    <text evidence="1">Belongs to the PPR family. P subfamily.</text>
</comment>
<protein>
    <recommendedName>
        <fullName evidence="6">Pentatricopeptide repeat-containing protein</fullName>
    </recommendedName>
</protein>
<dbReference type="Pfam" id="PF12854">
    <property type="entry name" value="PPR_1"/>
    <property type="match status" value="1"/>
</dbReference>
<gene>
    <name evidence="4" type="ORF">Nepgr_018418</name>
</gene>
<comment type="caution">
    <text evidence="4">The sequence shown here is derived from an EMBL/GenBank/DDBJ whole genome shotgun (WGS) entry which is preliminary data.</text>
</comment>
<sequence length="261" mass="29541">MLSLRRVIQLKIPNSTSVFGMFTISSTQQESTRDDDDEREPTSAYYDELVNEAGRSRNFARVRSLLSRRIRDGCFNSNDTFRFITKTPSSLSLLDELFESLARLPEGFTRKSAYDSFIARLSKLQLIDDALKVFDKMRQRGFELNACSFHPILNALTKKKEMEKAWHVVGLMKEAGVSPDTTAYNFLLTAYCLAGDVNSSADLLMRMREEGLKGDTRTYDAMVLGACRAGKVDGAMMVLRGRRKMECLCCTRHMPTLSMSC</sequence>
<dbReference type="PANTHER" id="PTHR47936:SF3">
    <property type="entry name" value="PENTACOTRIPEPTIDE-REPEAT REGION OF PRORP DOMAIN-CONTAINING PROTEIN"/>
    <property type="match status" value="1"/>
</dbReference>
<dbReference type="Gene3D" id="1.25.40.10">
    <property type="entry name" value="Tetratricopeptide repeat domain"/>
    <property type="match status" value="1"/>
</dbReference>
<dbReference type="Proteomes" id="UP001279734">
    <property type="component" value="Unassembled WGS sequence"/>
</dbReference>
<dbReference type="PROSITE" id="PS51375">
    <property type="entry name" value="PPR"/>
    <property type="match status" value="3"/>
</dbReference>
<keyword evidence="5" id="KW-1185">Reference proteome</keyword>
<evidence type="ECO:0000313" key="4">
    <source>
        <dbReference type="EMBL" id="GMH16577.1"/>
    </source>
</evidence>
<feature type="repeat" description="PPR" evidence="3">
    <location>
        <begin position="110"/>
        <end position="144"/>
    </location>
</feature>
<dbReference type="PANTHER" id="PTHR47936">
    <property type="entry name" value="PPR_LONG DOMAIN-CONTAINING PROTEIN"/>
    <property type="match status" value="1"/>
</dbReference>
<accession>A0AAD3SU05</accession>
<dbReference type="InterPro" id="IPR002885">
    <property type="entry name" value="PPR_rpt"/>
</dbReference>
<keyword evidence="2" id="KW-0677">Repeat</keyword>
<evidence type="ECO:0000256" key="2">
    <source>
        <dbReference type="ARBA" id="ARBA00022737"/>
    </source>
</evidence>
<dbReference type="EMBL" id="BSYO01000016">
    <property type="protein sequence ID" value="GMH16577.1"/>
    <property type="molecule type" value="Genomic_DNA"/>
</dbReference>
<proteinExistence type="inferred from homology"/>
<feature type="repeat" description="PPR" evidence="3">
    <location>
        <begin position="180"/>
        <end position="214"/>
    </location>
</feature>
<dbReference type="NCBIfam" id="TIGR00756">
    <property type="entry name" value="PPR"/>
    <property type="match status" value="3"/>
</dbReference>
<reference evidence="4" key="1">
    <citation type="submission" date="2023-05" db="EMBL/GenBank/DDBJ databases">
        <title>Nepenthes gracilis genome sequencing.</title>
        <authorList>
            <person name="Fukushima K."/>
        </authorList>
    </citation>
    <scope>NUCLEOTIDE SEQUENCE</scope>
    <source>
        <strain evidence="4">SING2019-196</strain>
    </source>
</reference>
<evidence type="ECO:0008006" key="6">
    <source>
        <dbReference type="Google" id="ProtNLM"/>
    </source>
</evidence>
<dbReference type="AlphaFoldDB" id="A0AAD3SU05"/>